<organism evidence="2 3">
    <name type="scientific">Flavobacterium faecale</name>
    <dbReference type="NCBI Taxonomy" id="1355330"/>
    <lineage>
        <taxon>Bacteria</taxon>
        <taxon>Pseudomonadati</taxon>
        <taxon>Bacteroidota</taxon>
        <taxon>Flavobacteriia</taxon>
        <taxon>Flavobacteriales</taxon>
        <taxon>Flavobacteriaceae</taxon>
        <taxon>Flavobacterium</taxon>
    </lineage>
</organism>
<keyword evidence="1" id="KW-0472">Membrane</keyword>
<feature type="transmembrane region" description="Helical" evidence="1">
    <location>
        <begin position="203"/>
        <end position="230"/>
    </location>
</feature>
<evidence type="ECO:0000256" key="1">
    <source>
        <dbReference type="SAM" id="Phobius"/>
    </source>
</evidence>
<sequence>MHLIKQFWNLDEKHFNRKIESQEEFYTSLKSSDDLKDFVYWPNELIPKKSVEYKIENKTFTNCSFAFTTFENIIFQNCKFINCRFNHAKIKKCRFHDCLFKYVNMFKVSIKKTYLEPNSFRNIIPNIQNFKGCVKNANVCVTFFQEILDNSKDEGQPEHTKQADYHFRKWKGLNYIQKRFEPEKNSRRITNWTFTKKFVPNMLLYFFTGYGYKIPNFLIVFLLGFSFFFYNNYNNWLKYGLKQKDLKIESFNPELPNYSSTFYYTLDSTTKLVDSQFQATTEFGMVWLTAQSLFGFFLLSALLTIIINKFVR</sequence>
<proteinExistence type="predicted"/>
<dbReference type="Proteomes" id="UP000244527">
    <property type="component" value="Chromosome"/>
</dbReference>
<protein>
    <recommendedName>
        <fullName evidence="4">Pentapeptide repeat-containing protein</fullName>
    </recommendedName>
</protein>
<dbReference type="Gene3D" id="2.160.20.80">
    <property type="entry name" value="E3 ubiquitin-protein ligase SopA"/>
    <property type="match status" value="1"/>
</dbReference>
<dbReference type="AlphaFoldDB" id="A0A2S1LGE9"/>
<accession>A0A2S1LGE9</accession>
<evidence type="ECO:0000313" key="2">
    <source>
        <dbReference type="EMBL" id="AWG22778.1"/>
    </source>
</evidence>
<dbReference type="EMBL" id="CP020918">
    <property type="protein sequence ID" value="AWG22778.1"/>
    <property type="molecule type" value="Genomic_DNA"/>
</dbReference>
<feature type="transmembrane region" description="Helical" evidence="1">
    <location>
        <begin position="285"/>
        <end position="307"/>
    </location>
</feature>
<dbReference type="SUPFAM" id="SSF141571">
    <property type="entry name" value="Pentapeptide repeat-like"/>
    <property type="match status" value="1"/>
</dbReference>
<keyword evidence="3" id="KW-1185">Reference proteome</keyword>
<reference evidence="2 3" key="1">
    <citation type="submission" date="2017-04" db="EMBL/GenBank/DDBJ databases">
        <title>Compelte genome sequence of WV33.</title>
        <authorList>
            <person name="Lee P.C."/>
        </authorList>
    </citation>
    <scope>NUCLEOTIDE SEQUENCE [LARGE SCALE GENOMIC DNA]</scope>
    <source>
        <strain evidence="2 3">WV33</strain>
    </source>
</reference>
<dbReference type="InterPro" id="IPR001646">
    <property type="entry name" value="5peptide_repeat"/>
</dbReference>
<evidence type="ECO:0008006" key="4">
    <source>
        <dbReference type="Google" id="ProtNLM"/>
    </source>
</evidence>
<keyword evidence="1" id="KW-0812">Transmembrane</keyword>
<gene>
    <name evidence="2" type="ORF">FFWV33_15200</name>
</gene>
<evidence type="ECO:0000313" key="3">
    <source>
        <dbReference type="Proteomes" id="UP000244527"/>
    </source>
</evidence>
<dbReference type="Pfam" id="PF00805">
    <property type="entry name" value="Pentapeptide"/>
    <property type="match status" value="1"/>
</dbReference>
<name>A0A2S1LGE9_9FLAO</name>
<dbReference type="KEGG" id="ffa:FFWV33_15200"/>
<keyword evidence="1" id="KW-1133">Transmembrane helix</keyword>